<dbReference type="PANTHER" id="PTHR43133:SF51">
    <property type="entry name" value="RNA POLYMERASE SIGMA FACTOR"/>
    <property type="match status" value="1"/>
</dbReference>
<organism evidence="7 8">
    <name type="scientific">Brevifollis gellanilyticus</name>
    <dbReference type="NCBI Taxonomy" id="748831"/>
    <lineage>
        <taxon>Bacteria</taxon>
        <taxon>Pseudomonadati</taxon>
        <taxon>Verrucomicrobiota</taxon>
        <taxon>Verrucomicrobiia</taxon>
        <taxon>Verrucomicrobiales</taxon>
        <taxon>Verrucomicrobiaceae</taxon>
    </lineage>
</organism>
<protein>
    <submittedName>
        <fullName evidence="7">DNA-directed RNA polymerase sigma-70 factor</fullName>
    </submittedName>
</protein>
<evidence type="ECO:0000259" key="6">
    <source>
        <dbReference type="Pfam" id="PF08281"/>
    </source>
</evidence>
<dbReference type="InterPro" id="IPR007627">
    <property type="entry name" value="RNA_pol_sigma70_r2"/>
</dbReference>
<dbReference type="GO" id="GO:0006352">
    <property type="term" value="P:DNA-templated transcription initiation"/>
    <property type="evidence" value="ECO:0007669"/>
    <property type="project" value="InterPro"/>
</dbReference>
<evidence type="ECO:0000256" key="2">
    <source>
        <dbReference type="ARBA" id="ARBA00023015"/>
    </source>
</evidence>
<evidence type="ECO:0000313" key="8">
    <source>
        <dbReference type="Proteomes" id="UP000321577"/>
    </source>
</evidence>
<dbReference type="Gene3D" id="1.10.10.10">
    <property type="entry name" value="Winged helix-like DNA-binding domain superfamily/Winged helix DNA-binding domain"/>
    <property type="match status" value="1"/>
</dbReference>
<dbReference type="PANTHER" id="PTHR43133">
    <property type="entry name" value="RNA POLYMERASE ECF-TYPE SIGMA FACTO"/>
    <property type="match status" value="1"/>
</dbReference>
<dbReference type="Pfam" id="PF04542">
    <property type="entry name" value="Sigma70_r2"/>
    <property type="match status" value="1"/>
</dbReference>
<evidence type="ECO:0000313" key="7">
    <source>
        <dbReference type="EMBL" id="GEP45571.1"/>
    </source>
</evidence>
<keyword evidence="3" id="KW-0731">Sigma factor</keyword>
<reference evidence="7 8" key="1">
    <citation type="submission" date="2019-07" db="EMBL/GenBank/DDBJ databases">
        <title>Whole genome shotgun sequence of Brevifollis gellanilyticus NBRC 108608.</title>
        <authorList>
            <person name="Hosoyama A."/>
            <person name="Uohara A."/>
            <person name="Ohji S."/>
            <person name="Ichikawa N."/>
        </authorList>
    </citation>
    <scope>NUCLEOTIDE SEQUENCE [LARGE SCALE GENOMIC DNA]</scope>
    <source>
        <strain evidence="7 8">NBRC 108608</strain>
    </source>
</reference>
<dbReference type="Pfam" id="PF08281">
    <property type="entry name" value="Sigma70_r4_2"/>
    <property type="match status" value="1"/>
</dbReference>
<dbReference type="RefSeq" id="WP_146854597.1">
    <property type="nucleotide sequence ID" value="NZ_BKAG01000053.1"/>
</dbReference>
<comment type="caution">
    <text evidence="7">The sequence shown here is derived from an EMBL/GenBank/DDBJ whole genome shotgun (WGS) entry which is preliminary data.</text>
</comment>
<dbReference type="InterPro" id="IPR014331">
    <property type="entry name" value="RNA_pol_sigma70_ECF_RHOBA"/>
</dbReference>
<dbReference type="InterPro" id="IPR013324">
    <property type="entry name" value="RNA_pol_sigma_r3/r4-like"/>
</dbReference>
<dbReference type="EMBL" id="BKAG01000053">
    <property type="protein sequence ID" value="GEP45571.1"/>
    <property type="molecule type" value="Genomic_DNA"/>
</dbReference>
<dbReference type="InterPro" id="IPR013325">
    <property type="entry name" value="RNA_pol_sigma_r2"/>
</dbReference>
<dbReference type="InterPro" id="IPR036388">
    <property type="entry name" value="WH-like_DNA-bd_sf"/>
</dbReference>
<feature type="domain" description="RNA polymerase sigma factor 70 region 4 type 2" evidence="6">
    <location>
        <begin position="113"/>
        <end position="164"/>
    </location>
</feature>
<name>A0A512MGU8_9BACT</name>
<evidence type="ECO:0000256" key="3">
    <source>
        <dbReference type="ARBA" id="ARBA00023082"/>
    </source>
</evidence>
<feature type="domain" description="RNA polymerase sigma-70 region 2" evidence="5">
    <location>
        <begin position="21"/>
        <end position="83"/>
    </location>
</feature>
<evidence type="ECO:0000259" key="5">
    <source>
        <dbReference type="Pfam" id="PF04542"/>
    </source>
</evidence>
<dbReference type="GO" id="GO:0016987">
    <property type="term" value="F:sigma factor activity"/>
    <property type="evidence" value="ECO:0007669"/>
    <property type="project" value="UniProtKB-KW"/>
</dbReference>
<dbReference type="GO" id="GO:0000428">
    <property type="term" value="C:DNA-directed RNA polymerase complex"/>
    <property type="evidence" value="ECO:0007669"/>
    <property type="project" value="UniProtKB-KW"/>
</dbReference>
<evidence type="ECO:0000256" key="1">
    <source>
        <dbReference type="ARBA" id="ARBA00010641"/>
    </source>
</evidence>
<dbReference type="Gene3D" id="1.10.1740.10">
    <property type="match status" value="1"/>
</dbReference>
<proteinExistence type="inferred from homology"/>
<dbReference type="Proteomes" id="UP000321577">
    <property type="component" value="Unassembled WGS sequence"/>
</dbReference>
<dbReference type="NCBIfam" id="TIGR02989">
    <property type="entry name" value="Sig-70_gvs1"/>
    <property type="match status" value="1"/>
</dbReference>
<dbReference type="NCBIfam" id="TIGR02937">
    <property type="entry name" value="sigma70-ECF"/>
    <property type="match status" value="1"/>
</dbReference>
<comment type="similarity">
    <text evidence="1">Belongs to the sigma-70 factor family. ECF subfamily.</text>
</comment>
<dbReference type="GO" id="GO:0003677">
    <property type="term" value="F:DNA binding"/>
    <property type="evidence" value="ECO:0007669"/>
    <property type="project" value="InterPro"/>
</dbReference>
<keyword evidence="4" id="KW-0804">Transcription</keyword>
<dbReference type="SUPFAM" id="SSF88659">
    <property type="entry name" value="Sigma3 and sigma4 domains of RNA polymerase sigma factors"/>
    <property type="match status" value="1"/>
</dbReference>
<gene>
    <name evidence="7" type="ORF">BGE01nite_48620</name>
</gene>
<accession>A0A512MGU8</accession>
<dbReference type="InterPro" id="IPR014284">
    <property type="entry name" value="RNA_pol_sigma-70_dom"/>
</dbReference>
<evidence type="ECO:0000256" key="4">
    <source>
        <dbReference type="ARBA" id="ARBA00023163"/>
    </source>
</evidence>
<dbReference type="InterPro" id="IPR013249">
    <property type="entry name" value="RNA_pol_sigma70_r4_t2"/>
</dbReference>
<dbReference type="InterPro" id="IPR039425">
    <property type="entry name" value="RNA_pol_sigma-70-like"/>
</dbReference>
<keyword evidence="7" id="KW-0240">DNA-directed RNA polymerase</keyword>
<keyword evidence="2" id="KW-0805">Transcription regulation</keyword>
<dbReference type="SUPFAM" id="SSF88946">
    <property type="entry name" value="Sigma2 domain of RNA polymerase sigma factors"/>
    <property type="match status" value="1"/>
</dbReference>
<dbReference type="OrthoDB" id="9780326at2"/>
<sequence length="178" mass="19895">MSHAEPGGLPAEFVTRLTASQGALYAYIVSLMGGLDQANDVLQETNLKLCRKAALYDAEQPFLRWAYVFARNEVLSWRTRQARSRLVFQEELMLKIADLFESVEENAERELTALEGCVEKLPPRQRELVAARYGRGEPVQEIAAKLQMAENAASALFYRLRKALAACVELTLGKEASS</sequence>
<keyword evidence="8" id="KW-1185">Reference proteome</keyword>
<dbReference type="AlphaFoldDB" id="A0A512MGU8"/>